<accession>A0A2T0JSG3</accession>
<sequence length="209" mass="22575">MIHGTPWIIDLLTWFDFEVARAADGPIQPVTLTSGEPLEAIAGDGTGGCFLLVGTGDLRPVLYVGSECEGGLVARSLRDALALVVGVSSLHDATTIPAEQNDGRDLRDFLGRTDSEIREDHPELDANRDRLRRALGLPPVEDTLLRSLQAAAADFRYRPLTEQGVRLRPMLTWLEKAEEAAHPTVAEPPVAVAPSSPPDEPLPGQITLF</sequence>
<proteinExistence type="predicted"/>
<dbReference type="Proteomes" id="UP000239415">
    <property type="component" value="Unassembled WGS sequence"/>
</dbReference>
<protein>
    <submittedName>
        <fullName evidence="2">Uncharacterized protein</fullName>
    </submittedName>
</protein>
<gene>
    <name evidence="2" type="ORF">CLV67_13357</name>
</gene>
<evidence type="ECO:0000256" key="1">
    <source>
        <dbReference type="SAM" id="MobiDB-lite"/>
    </source>
</evidence>
<evidence type="ECO:0000313" key="2">
    <source>
        <dbReference type="EMBL" id="PRX10577.1"/>
    </source>
</evidence>
<feature type="region of interest" description="Disordered" evidence="1">
    <location>
        <begin position="182"/>
        <end position="209"/>
    </location>
</feature>
<name>A0A2T0JSG3_9ACTN</name>
<comment type="caution">
    <text evidence="2">The sequence shown here is derived from an EMBL/GenBank/DDBJ whole genome shotgun (WGS) entry which is preliminary data.</text>
</comment>
<organism evidence="2 3">
    <name type="scientific">Actinoplanes italicus</name>
    <dbReference type="NCBI Taxonomy" id="113567"/>
    <lineage>
        <taxon>Bacteria</taxon>
        <taxon>Bacillati</taxon>
        <taxon>Actinomycetota</taxon>
        <taxon>Actinomycetes</taxon>
        <taxon>Micromonosporales</taxon>
        <taxon>Micromonosporaceae</taxon>
        <taxon>Actinoplanes</taxon>
    </lineage>
</organism>
<evidence type="ECO:0000313" key="3">
    <source>
        <dbReference type="Proteomes" id="UP000239415"/>
    </source>
</evidence>
<keyword evidence="3" id="KW-1185">Reference proteome</keyword>
<feature type="compositionally biased region" description="Low complexity" evidence="1">
    <location>
        <begin position="182"/>
        <end position="194"/>
    </location>
</feature>
<reference evidence="2 3" key="1">
    <citation type="submission" date="2018-03" db="EMBL/GenBank/DDBJ databases">
        <title>Genomic Encyclopedia of Archaeal and Bacterial Type Strains, Phase II (KMG-II): from individual species to whole genera.</title>
        <authorList>
            <person name="Goeker M."/>
        </authorList>
    </citation>
    <scope>NUCLEOTIDE SEQUENCE [LARGE SCALE GENOMIC DNA]</scope>
    <source>
        <strain evidence="2 3">DSM 43146</strain>
    </source>
</reference>
<dbReference type="EMBL" id="PVMZ01000033">
    <property type="protein sequence ID" value="PRX10577.1"/>
    <property type="molecule type" value="Genomic_DNA"/>
</dbReference>
<dbReference type="AlphaFoldDB" id="A0A2T0JSG3"/>